<evidence type="ECO:0000313" key="2">
    <source>
        <dbReference type="Proteomes" id="UP000198304"/>
    </source>
</evidence>
<organism evidence="1 2">
    <name type="scientific">Anaerovirgula multivorans</name>
    <dbReference type="NCBI Taxonomy" id="312168"/>
    <lineage>
        <taxon>Bacteria</taxon>
        <taxon>Bacillati</taxon>
        <taxon>Bacillota</taxon>
        <taxon>Clostridia</taxon>
        <taxon>Peptostreptococcales</taxon>
        <taxon>Natronincolaceae</taxon>
        <taxon>Anaerovirgula</taxon>
    </lineage>
</organism>
<evidence type="ECO:0000313" key="1">
    <source>
        <dbReference type="EMBL" id="SNR96377.1"/>
    </source>
</evidence>
<dbReference type="AlphaFoldDB" id="A0A239AL44"/>
<protein>
    <submittedName>
        <fullName evidence="1">Uncharacterized protein</fullName>
    </submittedName>
</protein>
<proteinExistence type="predicted"/>
<accession>A0A239AL44</accession>
<dbReference type="Proteomes" id="UP000198304">
    <property type="component" value="Unassembled WGS sequence"/>
</dbReference>
<name>A0A239AL44_9FIRM</name>
<keyword evidence="2" id="KW-1185">Reference proteome</keyword>
<reference evidence="1 2" key="1">
    <citation type="submission" date="2017-06" db="EMBL/GenBank/DDBJ databases">
        <authorList>
            <person name="Kim H.J."/>
            <person name="Triplett B.A."/>
        </authorList>
    </citation>
    <scope>NUCLEOTIDE SEQUENCE [LARGE SCALE GENOMIC DNA]</scope>
    <source>
        <strain evidence="1 2">SCA</strain>
    </source>
</reference>
<sequence length="45" mass="5549">MQNLYDYIYDETFDLNDEEFKEFIDSYLIDSFVSISFERSLENIH</sequence>
<gene>
    <name evidence="1" type="ORF">SAMN05446037_1002115</name>
</gene>
<dbReference type="EMBL" id="FZOJ01000002">
    <property type="protein sequence ID" value="SNR96377.1"/>
    <property type="molecule type" value="Genomic_DNA"/>
</dbReference>